<dbReference type="EMBL" id="BSXT01001358">
    <property type="protein sequence ID" value="GMF41633.1"/>
    <property type="molecule type" value="Genomic_DNA"/>
</dbReference>
<comment type="caution">
    <text evidence="1">The sequence shown here is derived from an EMBL/GenBank/DDBJ whole genome shotgun (WGS) entry which is preliminary data.</text>
</comment>
<keyword evidence="2" id="KW-1185">Reference proteome</keyword>
<organism evidence="1 2">
    <name type="scientific">Phytophthora fragariaefolia</name>
    <dbReference type="NCBI Taxonomy" id="1490495"/>
    <lineage>
        <taxon>Eukaryota</taxon>
        <taxon>Sar</taxon>
        <taxon>Stramenopiles</taxon>
        <taxon>Oomycota</taxon>
        <taxon>Peronosporomycetes</taxon>
        <taxon>Peronosporales</taxon>
        <taxon>Peronosporaceae</taxon>
        <taxon>Phytophthora</taxon>
    </lineage>
</organism>
<dbReference type="AlphaFoldDB" id="A0A9W6XM78"/>
<proteinExistence type="predicted"/>
<sequence length="141" mass="16136">MEASKKEDKKMIPESVVIPTKLMCVPTTASQDEVGVKTSDHTSTRERSAVLHGYARGAYKKYHETRQVSDDEVLSTVQTLHRADASRKRILEYITENRDVESVMQDVHNLVARLQRETYAFPTIEERVRAILEDFASEKVI</sequence>
<dbReference type="OrthoDB" id="122237at2759"/>
<evidence type="ECO:0000313" key="1">
    <source>
        <dbReference type="EMBL" id="GMF41633.1"/>
    </source>
</evidence>
<name>A0A9W6XM78_9STRA</name>
<reference evidence="1" key="1">
    <citation type="submission" date="2023-04" db="EMBL/GenBank/DDBJ databases">
        <title>Phytophthora fragariaefolia NBRC 109709.</title>
        <authorList>
            <person name="Ichikawa N."/>
            <person name="Sato H."/>
            <person name="Tonouchi N."/>
        </authorList>
    </citation>
    <scope>NUCLEOTIDE SEQUENCE</scope>
    <source>
        <strain evidence="1">NBRC 109709</strain>
    </source>
</reference>
<protein>
    <submittedName>
        <fullName evidence="1">Unnamed protein product</fullName>
    </submittedName>
</protein>
<accession>A0A9W6XM78</accession>
<gene>
    <name evidence="1" type="ORF">Pfra01_001328100</name>
</gene>
<evidence type="ECO:0000313" key="2">
    <source>
        <dbReference type="Proteomes" id="UP001165121"/>
    </source>
</evidence>
<dbReference type="Proteomes" id="UP001165121">
    <property type="component" value="Unassembled WGS sequence"/>
</dbReference>